<dbReference type="RefSeq" id="WP_106131866.1">
    <property type="nucleotide sequence ID" value="NZ_PVTR01000001.1"/>
</dbReference>
<keyword evidence="3" id="KW-1185">Reference proteome</keyword>
<reference evidence="2 3" key="1">
    <citation type="submission" date="2018-03" db="EMBL/GenBank/DDBJ databases">
        <title>Genomic Encyclopedia of Archaeal and Bacterial Type Strains, Phase II (KMG-II): from individual species to whole genera.</title>
        <authorList>
            <person name="Goeker M."/>
        </authorList>
    </citation>
    <scope>NUCLEOTIDE SEQUENCE [LARGE SCALE GENOMIC DNA]</scope>
    <source>
        <strain evidence="2 3">DSM 27929</strain>
    </source>
</reference>
<accession>A0A2T0WVA8</accession>
<name>A0A2T0WVA8_9BACT</name>
<dbReference type="InterPro" id="IPR001387">
    <property type="entry name" value="Cro/C1-type_HTH"/>
</dbReference>
<evidence type="ECO:0000313" key="2">
    <source>
        <dbReference type="EMBL" id="PRY90626.1"/>
    </source>
</evidence>
<dbReference type="SUPFAM" id="SSF47413">
    <property type="entry name" value="lambda repressor-like DNA-binding domains"/>
    <property type="match status" value="1"/>
</dbReference>
<dbReference type="OrthoDB" id="957819at2"/>
<proteinExistence type="predicted"/>
<dbReference type="CDD" id="cd00093">
    <property type="entry name" value="HTH_XRE"/>
    <property type="match status" value="1"/>
</dbReference>
<dbReference type="GO" id="GO:0003677">
    <property type="term" value="F:DNA binding"/>
    <property type="evidence" value="ECO:0007669"/>
    <property type="project" value="UniProtKB-KW"/>
</dbReference>
<dbReference type="Pfam" id="PF01381">
    <property type="entry name" value="HTH_3"/>
    <property type="match status" value="1"/>
</dbReference>
<dbReference type="PROSITE" id="PS50943">
    <property type="entry name" value="HTH_CROC1"/>
    <property type="match status" value="1"/>
</dbReference>
<feature type="domain" description="HTH cro/C1-type" evidence="1">
    <location>
        <begin position="12"/>
        <end position="67"/>
    </location>
</feature>
<organism evidence="2 3">
    <name type="scientific">Mongoliibacter ruber</name>
    <dbReference type="NCBI Taxonomy" id="1750599"/>
    <lineage>
        <taxon>Bacteria</taxon>
        <taxon>Pseudomonadati</taxon>
        <taxon>Bacteroidota</taxon>
        <taxon>Cytophagia</taxon>
        <taxon>Cytophagales</taxon>
        <taxon>Cyclobacteriaceae</taxon>
        <taxon>Mongoliibacter</taxon>
    </lineage>
</organism>
<protein>
    <submittedName>
        <fullName evidence="2">DNA-binding XRE family transcriptional regulator</fullName>
    </submittedName>
</protein>
<gene>
    <name evidence="2" type="ORF">CLW00_101290</name>
</gene>
<dbReference type="EMBL" id="PVTR01000001">
    <property type="protein sequence ID" value="PRY90626.1"/>
    <property type="molecule type" value="Genomic_DNA"/>
</dbReference>
<keyword evidence="2" id="KW-0238">DNA-binding</keyword>
<comment type="caution">
    <text evidence="2">The sequence shown here is derived from an EMBL/GenBank/DDBJ whole genome shotgun (WGS) entry which is preliminary data.</text>
</comment>
<evidence type="ECO:0000259" key="1">
    <source>
        <dbReference type="PROSITE" id="PS50943"/>
    </source>
</evidence>
<dbReference type="InterPro" id="IPR010982">
    <property type="entry name" value="Lambda_DNA-bd_dom_sf"/>
</dbReference>
<dbReference type="AlphaFoldDB" id="A0A2T0WVA8"/>
<evidence type="ECO:0000313" key="3">
    <source>
        <dbReference type="Proteomes" id="UP000238157"/>
    </source>
</evidence>
<dbReference type="Gene3D" id="1.10.260.40">
    <property type="entry name" value="lambda repressor-like DNA-binding domains"/>
    <property type="match status" value="1"/>
</dbReference>
<dbReference type="Proteomes" id="UP000238157">
    <property type="component" value="Unassembled WGS sequence"/>
</dbReference>
<dbReference type="SMART" id="SM00530">
    <property type="entry name" value="HTH_XRE"/>
    <property type="match status" value="1"/>
</dbReference>
<sequence length="122" mass="14099">MNDFRSRIAEGLKSLRLQKNYSQEYIAEKLGKSDYTGYQRIESGRTELKFEDAYKLADIYNVPMEKIYNPDLNESSTFSEGSVAPYGKREVLHLNIYLDGTETQLDKQIELLKRVNSCITSD</sequence>